<evidence type="ECO:0000313" key="3">
    <source>
        <dbReference type="Proteomes" id="UP000324767"/>
    </source>
</evidence>
<feature type="compositionally biased region" description="Basic and acidic residues" evidence="1">
    <location>
        <begin position="76"/>
        <end position="93"/>
    </location>
</feature>
<evidence type="ECO:0000256" key="1">
    <source>
        <dbReference type="SAM" id="MobiDB-lite"/>
    </source>
</evidence>
<dbReference type="EMBL" id="VXIT01000007">
    <property type="protein sequence ID" value="KAA6411482.1"/>
    <property type="molecule type" value="Genomic_DNA"/>
</dbReference>
<evidence type="ECO:0000313" key="2">
    <source>
        <dbReference type="EMBL" id="KAA6411482.1"/>
    </source>
</evidence>
<gene>
    <name evidence="2" type="ORF">FRX48_04762</name>
</gene>
<feature type="region of interest" description="Disordered" evidence="1">
    <location>
        <begin position="65"/>
        <end position="96"/>
    </location>
</feature>
<dbReference type="AlphaFoldDB" id="A0A5M8PR07"/>
<name>A0A5M8PR07_9LECA</name>
<feature type="region of interest" description="Disordered" evidence="1">
    <location>
        <begin position="1"/>
        <end position="40"/>
    </location>
</feature>
<accession>A0A5M8PR07</accession>
<proteinExistence type="predicted"/>
<reference evidence="2 3" key="1">
    <citation type="submission" date="2019-09" db="EMBL/GenBank/DDBJ databases">
        <title>The hologenome of the rock-dwelling lichen Lasallia pustulata.</title>
        <authorList>
            <person name="Greshake Tzovaras B."/>
            <person name="Segers F."/>
            <person name="Bicker A."/>
            <person name="Dal Grande F."/>
            <person name="Otte J."/>
            <person name="Hankeln T."/>
            <person name="Schmitt I."/>
            <person name="Ebersberger I."/>
        </authorList>
    </citation>
    <scope>NUCLEOTIDE SEQUENCE [LARGE SCALE GENOMIC DNA]</scope>
    <source>
        <strain evidence="2">A1-1</strain>
    </source>
</reference>
<sequence length="166" mass="18463">MSTNNVPETHQRTPHQHQNVERTSDSINWPPVARPATSYHRPSPEIMRHLQENDPYRAFLCSQRPASASNIQLPDPSRDFGRPRASQRDETGHRGKVVAIAQYQTLEGSSPGAPYNVATGTSALPQYPVANRSKQAAGQYVCKWTAYWESLAPDGGNNNDRGKSRI</sequence>
<dbReference type="Proteomes" id="UP000324767">
    <property type="component" value="Unassembled WGS sequence"/>
</dbReference>
<organism evidence="2 3">
    <name type="scientific">Lasallia pustulata</name>
    <dbReference type="NCBI Taxonomy" id="136370"/>
    <lineage>
        <taxon>Eukaryota</taxon>
        <taxon>Fungi</taxon>
        <taxon>Dikarya</taxon>
        <taxon>Ascomycota</taxon>
        <taxon>Pezizomycotina</taxon>
        <taxon>Lecanoromycetes</taxon>
        <taxon>OSLEUM clade</taxon>
        <taxon>Umbilicariomycetidae</taxon>
        <taxon>Umbilicariales</taxon>
        <taxon>Umbilicariaceae</taxon>
        <taxon>Lasallia</taxon>
    </lineage>
</organism>
<comment type="caution">
    <text evidence="2">The sequence shown here is derived from an EMBL/GenBank/DDBJ whole genome shotgun (WGS) entry which is preliminary data.</text>
</comment>
<protein>
    <submittedName>
        <fullName evidence="2">Uncharacterized protein</fullName>
    </submittedName>
</protein>